<dbReference type="Proteomes" id="UP000564885">
    <property type="component" value="Unassembled WGS sequence"/>
</dbReference>
<dbReference type="EMBL" id="JABEPP010000003">
    <property type="protein sequence ID" value="NNM73287.1"/>
    <property type="molecule type" value="Genomic_DNA"/>
</dbReference>
<gene>
    <name evidence="1" type="ORF">HJG44_12935</name>
</gene>
<comment type="caution">
    <text evidence="1">The sequence shown here is derived from an EMBL/GenBank/DDBJ whole genome shotgun (WGS) entry which is preliminary data.</text>
</comment>
<accession>A0A849IBD6</accession>
<sequence length="72" mass="8241">MFGFRGGESPETVSRKKSYMSAAQQRWSFLTNFDLSTIKNEEQLTSMVKDRSGSSADAAREDVRDWVRGKQF</sequence>
<dbReference type="InterPro" id="IPR036629">
    <property type="entry name" value="YjbJ_sf"/>
</dbReference>
<keyword evidence="2" id="KW-1185">Reference proteome</keyword>
<evidence type="ECO:0000313" key="1">
    <source>
        <dbReference type="EMBL" id="NNM73287.1"/>
    </source>
</evidence>
<dbReference type="AlphaFoldDB" id="A0A849IBD6"/>
<proteinExistence type="predicted"/>
<reference evidence="1 2" key="1">
    <citation type="submission" date="2020-04" db="EMBL/GenBank/DDBJ databases">
        <title>Enterovirga sp. isolate from soil.</title>
        <authorList>
            <person name="Chea S."/>
            <person name="Kim D.-U."/>
        </authorList>
    </citation>
    <scope>NUCLEOTIDE SEQUENCE [LARGE SCALE GENOMIC DNA]</scope>
    <source>
        <strain evidence="1 2">DB1703</strain>
    </source>
</reference>
<organism evidence="1 2">
    <name type="scientific">Enterovirga aerilata</name>
    <dbReference type="NCBI Taxonomy" id="2730920"/>
    <lineage>
        <taxon>Bacteria</taxon>
        <taxon>Pseudomonadati</taxon>
        <taxon>Pseudomonadota</taxon>
        <taxon>Alphaproteobacteria</taxon>
        <taxon>Hyphomicrobiales</taxon>
        <taxon>Methylobacteriaceae</taxon>
        <taxon>Enterovirga</taxon>
    </lineage>
</organism>
<name>A0A849IBD6_9HYPH</name>
<evidence type="ECO:0000313" key="2">
    <source>
        <dbReference type="Proteomes" id="UP000564885"/>
    </source>
</evidence>
<protein>
    <submittedName>
        <fullName evidence="1">Uncharacterized protein</fullName>
    </submittedName>
</protein>
<dbReference type="Gene3D" id="1.10.1470.10">
    <property type="entry name" value="YjbJ"/>
    <property type="match status" value="1"/>
</dbReference>